<keyword evidence="2" id="KW-1185">Reference proteome</keyword>
<organism evidence="1 2">
    <name type="scientific">Melastoma candidum</name>
    <dbReference type="NCBI Taxonomy" id="119954"/>
    <lineage>
        <taxon>Eukaryota</taxon>
        <taxon>Viridiplantae</taxon>
        <taxon>Streptophyta</taxon>
        <taxon>Embryophyta</taxon>
        <taxon>Tracheophyta</taxon>
        <taxon>Spermatophyta</taxon>
        <taxon>Magnoliopsida</taxon>
        <taxon>eudicotyledons</taxon>
        <taxon>Gunneridae</taxon>
        <taxon>Pentapetalae</taxon>
        <taxon>rosids</taxon>
        <taxon>malvids</taxon>
        <taxon>Myrtales</taxon>
        <taxon>Melastomataceae</taxon>
        <taxon>Melastomatoideae</taxon>
        <taxon>Melastomateae</taxon>
        <taxon>Melastoma</taxon>
    </lineage>
</organism>
<evidence type="ECO:0000313" key="2">
    <source>
        <dbReference type="Proteomes" id="UP001057402"/>
    </source>
</evidence>
<name>A0ACB9RQS6_9MYRT</name>
<proteinExistence type="predicted"/>
<comment type="caution">
    <text evidence="1">The sequence shown here is derived from an EMBL/GenBank/DDBJ whole genome shotgun (WGS) entry which is preliminary data.</text>
</comment>
<dbReference type="Proteomes" id="UP001057402">
    <property type="component" value="Chromosome 3"/>
</dbReference>
<evidence type="ECO:0000313" key="1">
    <source>
        <dbReference type="EMBL" id="KAI4380807.1"/>
    </source>
</evidence>
<accession>A0ACB9RQS6</accession>
<reference evidence="2" key="1">
    <citation type="journal article" date="2023" name="Front. Plant Sci.">
        <title>Chromosomal-level genome assembly of Melastoma candidum provides insights into trichome evolution.</title>
        <authorList>
            <person name="Zhong Y."/>
            <person name="Wu W."/>
            <person name="Sun C."/>
            <person name="Zou P."/>
            <person name="Liu Y."/>
            <person name="Dai S."/>
            <person name="Zhou R."/>
        </authorList>
    </citation>
    <scope>NUCLEOTIDE SEQUENCE [LARGE SCALE GENOMIC DNA]</scope>
</reference>
<gene>
    <name evidence="1" type="ORF">MLD38_006955</name>
</gene>
<sequence length="371" mass="41778">MLLSYMDGFIVWLVSDSQQTVNESFLSGRAGHDQLSCRSILYHGSDDRGKMEFILANAGKNQSNSSSQVDARTFFKAFESRFLHQPLRKHVMCAGIQVCKVLRGACNSLCCSTKKHYPHIMMKSCSEEDISDSCQQMKKLEKNAISIELRDAQKQRLWTAISPALQRLGTDQVDDRSFYPRERVLLQVWKEMAVDEKFCRPDELETKADDPPSDKNLSQNMRKEKATKEKMMHMTMYWSRYVTLLVDQWKTDTWTGYLLTLIACFLSASFYQYLENLRLRSLTSASDPVSVPLIVKLRRNRAARAASSALFGMSSAVGYLLMLAIMSFNGGVFLSIVAGLSVGYYVFRSIPDDAEVGKISAAAADNSCACA</sequence>
<dbReference type="EMBL" id="CM042882">
    <property type="protein sequence ID" value="KAI4380807.1"/>
    <property type="molecule type" value="Genomic_DNA"/>
</dbReference>
<protein>
    <submittedName>
        <fullName evidence="1">Uncharacterized protein</fullName>
    </submittedName>
</protein>